<organism evidence="1 2">
    <name type="scientific">Endocarpon pusillum (strain Z07020 / HMAS-L-300199)</name>
    <name type="common">Lichen-forming fungus</name>
    <dbReference type="NCBI Taxonomy" id="1263415"/>
    <lineage>
        <taxon>Eukaryota</taxon>
        <taxon>Fungi</taxon>
        <taxon>Dikarya</taxon>
        <taxon>Ascomycota</taxon>
        <taxon>Pezizomycotina</taxon>
        <taxon>Eurotiomycetes</taxon>
        <taxon>Chaetothyriomycetidae</taxon>
        <taxon>Verrucariales</taxon>
        <taxon>Verrucariaceae</taxon>
        <taxon>Endocarpon</taxon>
    </lineage>
</organism>
<evidence type="ECO:0000313" key="2">
    <source>
        <dbReference type="Proteomes" id="UP000019373"/>
    </source>
</evidence>
<protein>
    <submittedName>
        <fullName evidence="1">Uncharacterized protein</fullName>
    </submittedName>
</protein>
<sequence>MAYLPSGLTGEIYVIAPDDSCEDRSDELTCRARLREFLYLDPLNPCPHTSVFLMLEEDDDNDDAAPIHEAVRAELDQNRAQASTPRRVLLWQTRDVSPPPSIDVRSEEDKKLTPPFVKKLWMLRLQRRKVSIRNTYPGVFTVAHLVADPGLPGFLPRSPHLCDDPSERGARSVVWGVANTGFEVLVT</sequence>
<dbReference type="Proteomes" id="UP000019373">
    <property type="component" value="Unassembled WGS sequence"/>
</dbReference>
<name>U1GIV8_ENDPU</name>
<accession>U1GIV8</accession>
<dbReference type="EMBL" id="KE721191">
    <property type="protein sequence ID" value="ERF71751.1"/>
    <property type="molecule type" value="Genomic_DNA"/>
</dbReference>
<keyword evidence="2" id="KW-1185">Reference proteome</keyword>
<dbReference type="HOGENOM" id="CLU_1447663_0_0_1"/>
<proteinExistence type="predicted"/>
<dbReference type="GeneID" id="19236721"/>
<dbReference type="AlphaFoldDB" id="U1GIV8"/>
<dbReference type="RefSeq" id="XP_007802462.1">
    <property type="nucleotide sequence ID" value="XM_007804271.1"/>
</dbReference>
<evidence type="ECO:0000313" key="1">
    <source>
        <dbReference type="EMBL" id="ERF71751.1"/>
    </source>
</evidence>
<gene>
    <name evidence="1" type="ORF">EPUS_01666</name>
</gene>
<reference evidence="2" key="1">
    <citation type="journal article" date="2014" name="BMC Genomics">
        <title>Genome characteristics reveal the impact of lichenization on lichen-forming fungus Endocarpon pusillum Hedwig (Verrucariales, Ascomycota).</title>
        <authorList>
            <person name="Wang Y.-Y."/>
            <person name="Liu B."/>
            <person name="Zhang X.-Y."/>
            <person name="Zhou Q.-M."/>
            <person name="Zhang T."/>
            <person name="Li H."/>
            <person name="Yu Y.-F."/>
            <person name="Zhang X.-L."/>
            <person name="Hao X.-Y."/>
            <person name="Wang M."/>
            <person name="Wang L."/>
            <person name="Wei J.-C."/>
        </authorList>
    </citation>
    <scope>NUCLEOTIDE SEQUENCE [LARGE SCALE GENOMIC DNA]</scope>
    <source>
        <strain evidence="2">Z07020 / HMAS-L-300199</strain>
    </source>
</reference>